<dbReference type="EMBL" id="CADCTR010003388">
    <property type="protein sequence ID" value="CAA9398372.1"/>
    <property type="molecule type" value="Genomic_DNA"/>
</dbReference>
<sequence length="57" mass="6550">MLIGRADVTALHHVSQLYTLQQSLSRFNGAQAVYRPQAVRNSSERCRMYLYIIVHVS</sequence>
<organism evidence="1">
    <name type="scientific">uncultured Chloroflexia bacterium</name>
    <dbReference type="NCBI Taxonomy" id="1672391"/>
    <lineage>
        <taxon>Bacteria</taxon>
        <taxon>Bacillati</taxon>
        <taxon>Chloroflexota</taxon>
        <taxon>Chloroflexia</taxon>
        <taxon>environmental samples</taxon>
    </lineage>
</organism>
<dbReference type="AlphaFoldDB" id="A0A6J4NUB3"/>
<gene>
    <name evidence="1" type="ORF">AVDCRST_MAG93-10096</name>
</gene>
<accession>A0A6J4NUB3</accession>
<protein>
    <submittedName>
        <fullName evidence="1">Uncharacterized protein</fullName>
    </submittedName>
</protein>
<name>A0A6J4NUB3_9CHLR</name>
<proteinExistence type="predicted"/>
<evidence type="ECO:0000313" key="1">
    <source>
        <dbReference type="EMBL" id="CAA9398372.1"/>
    </source>
</evidence>
<reference evidence="1" key="1">
    <citation type="submission" date="2020-02" db="EMBL/GenBank/DDBJ databases">
        <authorList>
            <person name="Meier V. D."/>
        </authorList>
    </citation>
    <scope>NUCLEOTIDE SEQUENCE</scope>
    <source>
        <strain evidence="1">AVDCRST_MAG93</strain>
    </source>
</reference>